<protein>
    <submittedName>
        <fullName evidence="2">Uncharacterized protein</fullName>
    </submittedName>
</protein>
<gene>
    <name evidence="2" type="ORF">BPOR_0154g00120</name>
</gene>
<evidence type="ECO:0000313" key="2">
    <source>
        <dbReference type="EMBL" id="TGO88572.1"/>
    </source>
</evidence>
<proteinExistence type="predicted"/>
<dbReference type="Proteomes" id="UP000297280">
    <property type="component" value="Unassembled WGS sequence"/>
</dbReference>
<comment type="caution">
    <text evidence="2">The sequence shown here is derived from an EMBL/GenBank/DDBJ whole genome shotgun (WGS) entry which is preliminary data.</text>
</comment>
<dbReference type="AlphaFoldDB" id="A0A4Z1KVK3"/>
<dbReference type="EMBL" id="PQXO01000154">
    <property type="protein sequence ID" value="TGO88572.1"/>
    <property type="molecule type" value="Genomic_DNA"/>
</dbReference>
<feature type="compositionally biased region" description="Low complexity" evidence="1">
    <location>
        <begin position="81"/>
        <end position="108"/>
    </location>
</feature>
<organism evidence="2 3">
    <name type="scientific">Botrytis porri</name>
    <dbReference type="NCBI Taxonomy" id="87229"/>
    <lineage>
        <taxon>Eukaryota</taxon>
        <taxon>Fungi</taxon>
        <taxon>Dikarya</taxon>
        <taxon>Ascomycota</taxon>
        <taxon>Pezizomycotina</taxon>
        <taxon>Leotiomycetes</taxon>
        <taxon>Helotiales</taxon>
        <taxon>Sclerotiniaceae</taxon>
        <taxon>Botrytis</taxon>
    </lineage>
</organism>
<name>A0A4Z1KVK3_9HELO</name>
<evidence type="ECO:0000256" key="1">
    <source>
        <dbReference type="SAM" id="MobiDB-lite"/>
    </source>
</evidence>
<feature type="compositionally biased region" description="Low complexity" evidence="1">
    <location>
        <begin position="8"/>
        <end position="35"/>
    </location>
</feature>
<sequence length="237" mass="26194">MAARHTPMPSVGSSGSTFSSTESSTVPSTVSSTMSTQQSLSEVYAGFNRGYYQLIIRNKELSDAIRKFKSNTSNHARVHGATPFSSSGSSVTLTSSASPTSSNVPSSSARDELQRVASLLPASDEPFFEQFSSLRKDIEAKVRLWNALTAENEKLSFALRLKQAMEDTKFGSEELSASKRIAHDMYHDELDLKTSFDKYASDMRKETGDYELPELDLGQRFHEADVFGNRFGFGAYY</sequence>
<reference evidence="2 3" key="1">
    <citation type="submission" date="2017-12" db="EMBL/GenBank/DDBJ databases">
        <title>Comparative genomics of Botrytis spp.</title>
        <authorList>
            <person name="Valero-Jimenez C.A."/>
            <person name="Tapia P."/>
            <person name="Veloso J."/>
            <person name="Silva-Moreno E."/>
            <person name="Staats M."/>
            <person name="Valdes J.H."/>
            <person name="Van Kan J.A.L."/>
        </authorList>
    </citation>
    <scope>NUCLEOTIDE SEQUENCE [LARGE SCALE GENOMIC DNA]</scope>
    <source>
        <strain evidence="2 3">MUCL3349</strain>
    </source>
</reference>
<keyword evidence="3" id="KW-1185">Reference proteome</keyword>
<accession>A0A4Z1KVK3</accession>
<evidence type="ECO:0000313" key="3">
    <source>
        <dbReference type="Proteomes" id="UP000297280"/>
    </source>
</evidence>
<feature type="region of interest" description="Disordered" evidence="1">
    <location>
        <begin position="76"/>
        <end position="109"/>
    </location>
</feature>
<feature type="region of interest" description="Disordered" evidence="1">
    <location>
        <begin position="1"/>
        <end position="35"/>
    </location>
</feature>